<gene>
    <name evidence="3" type="ORF">ACFOEE_17345</name>
</gene>
<feature type="transmembrane region" description="Helical" evidence="1">
    <location>
        <begin position="256"/>
        <end position="276"/>
    </location>
</feature>
<dbReference type="RefSeq" id="WP_377127256.1">
    <property type="nucleotide sequence ID" value="NZ_JBHRSD010000036.1"/>
</dbReference>
<name>A0ABV7CNV0_9GAMM</name>
<proteinExistence type="predicted"/>
<protein>
    <submittedName>
        <fullName evidence="3">Acyltransferase family protein</fullName>
        <ecNumber evidence="3">2.3.-.-</ecNumber>
    </submittedName>
</protein>
<feature type="transmembrane region" description="Helical" evidence="1">
    <location>
        <begin position="201"/>
        <end position="221"/>
    </location>
</feature>
<sequence length="375" mass="42136">MLADKTRQPGLDFLRAFAIIWVMLFHTGTLRIEMPIAVFSNLGWMGVDLFFVLSGFLIARQLFRFVATGQSISLSQFYLSRALRILPAFLVVLGCYFVFPAIQEGRGLPALWQFFTFTVNLFVDLSTNTFSHVWSLCVEEHFYLVFPLLAMLLRGKHLATKVIVVCLVIMIAGAFLRSQLWHADWVFPFGKHYMMYLYYPTYSRLDGLVAGVMLAALAVFMPKVWSKVQAHNHWVMGVGLVGMSVSIWLFQDRLSFIATVLGFPILAISFAFIVAAASSAANVLGPRIIPVVSFIAAISYSLYLTHKAVFFVVKTHLNDWATIHPVVAFAIYSGAALVVASLLYFAIERPFLRLRSRFFQPTEAALVNQNTQTAS</sequence>
<feature type="transmembrane region" description="Helical" evidence="1">
    <location>
        <begin position="83"/>
        <end position="102"/>
    </location>
</feature>
<feature type="transmembrane region" description="Helical" evidence="1">
    <location>
        <begin position="326"/>
        <end position="347"/>
    </location>
</feature>
<evidence type="ECO:0000256" key="1">
    <source>
        <dbReference type="SAM" id="Phobius"/>
    </source>
</evidence>
<feature type="transmembrane region" description="Helical" evidence="1">
    <location>
        <begin position="162"/>
        <end position="181"/>
    </location>
</feature>
<dbReference type="EC" id="2.3.-.-" evidence="3"/>
<dbReference type="InterPro" id="IPR002656">
    <property type="entry name" value="Acyl_transf_3_dom"/>
</dbReference>
<keyword evidence="1" id="KW-0812">Transmembrane</keyword>
<evidence type="ECO:0000259" key="2">
    <source>
        <dbReference type="Pfam" id="PF01757"/>
    </source>
</evidence>
<dbReference type="GO" id="GO:0016746">
    <property type="term" value="F:acyltransferase activity"/>
    <property type="evidence" value="ECO:0007669"/>
    <property type="project" value="UniProtKB-KW"/>
</dbReference>
<keyword evidence="3" id="KW-0012">Acyltransferase</keyword>
<dbReference type="InterPro" id="IPR050879">
    <property type="entry name" value="Acyltransferase_3"/>
</dbReference>
<keyword evidence="3" id="KW-0808">Transferase</keyword>
<comment type="caution">
    <text evidence="3">The sequence shown here is derived from an EMBL/GenBank/DDBJ whole genome shotgun (WGS) entry which is preliminary data.</text>
</comment>
<feature type="transmembrane region" description="Helical" evidence="1">
    <location>
        <begin position="233"/>
        <end position="250"/>
    </location>
</feature>
<dbReference type="PANTHER" id="PTHR23028:SF53">
    <property type="entry name" value="ACYL_TRANSF_3 DOMAIN-CONTAINING PROTEIN"/>
    <property type="match status" value="1"/>
</dbReference>
<feature type="transmembrane region" description="Helical" evidence="1">
    <location>
        <begin position="133"/>
        <end position="153"/>
    </location>
</feature>
<keyword evidence="4" id="KW-1185">Reference proteome</keyword>
<feature type="domain" description="Acyltransferase 3" evidence="2">
    <location>
        <begin position="10"/>
        <end position="344"/>
    </location>
</feature>
<dbReference type="Pfam" id="PF01757">
    <property type="entry name" value="Acyl_transf_3"/>
    <property type="match status" value="1"/>
</dbReference>
<dbReference type="EMBL" id="JBHRSD010000036">
    <property type="protein sequence ID" value="MFC3034273.1"/>
    <property type="molecule type" value="Genomic_DNA"/>
</dbReference>
<evidence type="ECO:0000313" key="4">
    <source>
        <dbReference type="Proteomes" id="UP001595453"/>
    </source>
</evidence>
<keyword evidence="1" id="KW-0472">Membrane</keyword>
<keyword evidence="1" id="KW-1133">Transmembrane helix</keyword>
<feature type="transmembrane region" description="Helical" evidence="1">
    <location>
        <begin position="288"/>
        <end position="306"/>
    </location>
</feature>
<feature type="transmembrane region" description="Helical" evidence="1">
    <location>
        <begin position="42"/>
        <end position="63"/>
    </location>
</feature>
<organism evidence="3 4">
    <name type="scientific">Pseudoalteromonas fenneropenaei</name>
    <dbReference type="NCBI Taxonomy" id="1737459"/>
    <lineage>
        <taxon>Bacteria</taxon>
        <taxon>Pseudomonadati</taxon>
        <taxon>Pseudomonadota</taxon>
        <taxon>Gammaproteobacteria</taxon>
        <taxon>Alteromonadales</taxon>
        <taxon>Pseudoalteromonadaceae</taxon>
        <taxon>Pseudoalteromonas</taxon>
    </lineage>
</organism>
<reference evidence="4" key="1">
    <citation type="journal article" date="2019" name="Int. J. Syst. Evol. Microbiol.">
        <title>The Global Catalogue of Microorganisms (GCM) 10K type strain sequencing project: providing services to taxonomists for standard genome sequencing and annotation.</title>
        <authorList>
            <consortium name="The Broad Institute Genomics Platform"/>
            <consortium name="The Broad Institute Genome Sequencing Center for Infectious Disease"/>
            <person name="Wu L."/>
            <person name="Ma J."/>
        </authorList>
    </citation>
    <scope>NUCLEOTIDE SEQUENCE [LARGE SCALE GENOMIC DNA]</scope>
    <source>
        <strain evidence="4">KCTC 42730</strain>
    </source>
</reference>
<accession>A0ABV7CNV0</accession>
<dbReference type="Proteomes" id="UP001595453">
    <property type="component" value="Unassembled WGS sequence"/>
</dbReference>
<evidence type="ECO:0000313" key="3">
    <source>
        <dbReference type="EMBL" id="MFC3034273.1"/>
    </source>
</evidence>
<feature type="transmembrane region" description="Helical" evidence="1">
    <location>
        <begin position="12"/>
        <end position="30"/>
    </location>
</feature>
<dbReference type="PANTHER" id="PTHR23028">
    <property type="entry name" value="ACETYLTRANSFERASE"/>
    <property type="match status" value="1"/>
</dbReference>